<dbReference type="Proteomes" id="UP000002069">
    <property type="component" value="Chromosome"/>
</dbReference>
<proteinExistence type="predicted"/>
<gene>
    <name evidence="1" type="ordered locus">Ctu_31410</name>
</gene>
<reference evidence="2" key="2">
    <citation type="journal article" date="2011" name="J. Bacteriol.">
        <title>Complete genome sequence of Cronobacter turicensis LMG 23827, a food-borne pathogen causing deaths in neonates.</title>
        <authorList>
            <person name="Stephan R."/>
            <person name="Lehner A."/>
            <person name="Tischler P."/>
            <person name="Rattei T."/>
        </authorList>
    </citation>
    <scope>NUCLEOTIDE SEQUENCE [LARGE SCALE GENOMIC DNA]</scope>
    <source>
        <strain evidence="2">DSM 18703 / CCUG 55852 / LMG 23827 / z3032</strain>
    </source>
</reference>
<dbReference type="KEGG" id="ctu:CTU_31410"/>
<evidence type="ECO:0000313" key="1">
    <source>
        <dbReference type="EMBL" id="CBA32892.1"/>
    </source>
</evidence>
<name>C9XY59_CROTZ</name>
<dbReference type="HOGENOM" id="CLU_3122647_0_0_6"/>
<organism evidence="1 2">
    <name type="scientific">Cronobacter turicensis (strain DSM 18703 / CCUG 55852 / LMG 23827 / z3032)</name>
    <dbReference type="NCBI Taxonomy" id="693216"/>
    <lineage>
        <taxon>Bacteria</taxon>
        <taxon>Pseudomonadati</taxon>
        <taxon>Pseudomonadota</taxon>
        <taxon>Gammaproteobacteria</taxon>
        <taxon>Enterobacterales</taxon>
        <taxon>Enterobacteriaceae</taxon>
        <taxon>Cronobacter</taxon>
    </lineage>
</organism>
<accession>C9XY59</accession>
<reference evidence="1 2" key="1">
    <citation type="journal article" date="2010" name="J. Bacteriol.">
        <title>Complete Genome Sequence of Cronobacter turicensis LMG 23827, a foodborne pathogen causing deaths in neonates.</title>
        <authorList>
            <person name="Stephan R."/>
            <person name="Lehner A."/>
            <person name="Tischler P."/>
            <person name="Rattei T."/>
        </authorList>
    </citation>
    <scope>NUCLEOTIDE SEQUENCE [LARGE SCALE GENOMIC DNA]</scope>
    <source>
        <strain evidence="2">DSM 18703 / CCUG 55852 / LMG 23827 / z3032</strain>
    </source>
</reference>
<sequence>MAQGFERLSKRTVYATYFHVEPAFFSSVMRIIHKPDKTIYNVQVFFIRCI</sequence>
<evidence type="ECO:0000313" key="2">
    <source>
        <dbReference type="Proteomes" id="UP000002069"/>
    </source>
</evidence>
<keyword evidence="2" id="KW-1185">Reference proteome</keyword>
<dbReference type="PATRIC" id="fig|693216.3.peg.2971"/>
<dbReference type="AlphaFoldDB" id="C9XY59"/>
<protein>
    <submittedName>
        <fullName evidence="1">Uncharacterized protein</fullName>
    </submittedName>
</protein>
<dbReference type="EMBL" id="FN543093">
    <property type="protein sequence ID" value="CBA32892.1"/>
    <property type="molecule type" value="Genomic_DNA"/>
</dbReference>